<gene>
    <name evidence="2" type="ORF">JEQ12_000055</name>
</gene>
<evidence type="ECO:0000313" key="2">
    <source>
        <dbReference type="EMBL" id="KAG5214479.1"/>
    </source>
</evidence>
<evidence type="ECO:0000256" key="1">
    <source>
        <dbReference type="SAM" id="MobiDB-lite"/>
    </source>
</evidence>
<dbReference type="AlphaFoldDB" id="A0A836ACD3"/>
<feature type="region of interest" description="Disordered" evidence="1">
    <location>
        <begin position="168"/>
        <end position="196"/>
    </location>
</feature>
<evidence type="ECO:0000313" key="3">
    <source>
        <dbReference type="Proteomes" id="UP000664991"/>
    </source>
</evidence>
<sequence length="265" mass="28736">MLAQQGRTCSCLIRALRKSRSSTWEPQRRGLLSSLTAEGRCPPVVSRPGFTRGLPAPCSDLPLLRMPLLSVTPIWMWPSCLFGLNPLSSCRPHRLPASARIPDFPLRAGGKHSARRPGIRTSAAVTVLTLIPGGQRPAVRLRLGKTLTPPEHSTLLSLFATSLVKADVNQSGDGPRSQVGSQRSRGRGLPPLLPRPPSPAVTRKCLISLINKVIFISTVLSEYQQDSLCDTLSPRLSLLTVPIEKMVLGLDEFIFADGQCDAKPT</sequence>
<accession>A0A836ACD3</accession>
<dbReference type="EMBL" id="JAEMGP010000001">
    <property type="protein sequence ID" value="KAG5214479.1"/>
    <property type="molecule type" value="Genomic_DNA"/>
</dbReference>
<organism evidence="2 3">
    <name type="scientific">Ovis aries</name>
    <name type="common">Sheep</name>
    <dbReference type="NCBI Taxonomy" id="9940"/>
    <lineage>
        <taxon>Eukaryota</taxon>
        <taxon>Metazoa</taxon>
        <taxon>Chordata</taxon>
        <taxon>Craniata</taxon>
        <taxon>Vertebrata</taxon>
        <taxon>Euteleostomi</taxon>
        <taxon>Mammalia</taxon>
        <taxon>Eutheria</taxon>
        <taxon>Laurasiatheria</taxon>
        <taxon>Artiodactyla</taxon>
        <taxon>Ruminantia</taxon>
        <taxon>Pecora</taxon>
        <taxon>Bovidae</taxon>
        <taxon>Caprinae</taxon>
        <taxon>Ovis</taxon>
    </lineage>
</organism>
<proteinExistence type="predicted"/>
<feature type="compositionally biased region" description="Low complexity" evidence="1">
    <location>
        <begin position="174"/>
        <end position="190"/>
    </location>
</feature>
<protein>
    <submittedName>
        <fullName evidence="2">Uncharacterized protein</fullName>
    </submittedName>
</protein>
<comment type="caution">
    <text evidence="2">The sequence shown here is derived from an EMBL/GenBank/DDBJ whole genome shotgun (WGS) entry which is preliminary data.</text>
</comment>
<reference evidence="2 3" key="1">
    <citation type="submission" date="2020-12" db="EMBL/GenBank/DDBJ databases">
        <title>De novo assembly of Tibetan sheep genome.</title>
        <authorList>
            <person name="Li X."/>
        </authorList>
    </citation>
    <scope>NUCLEOTIDE SEQUENCE [LARGE SCALE GENOMIC DNA]</scope>
    <source>
        <tissue evidence="2">Heart</tissue>
    </source>
</reference>
<dbReference type="Proteomes" id="UP000664991">
    <property type="component" value="Unassembled WGS sequence"/>
</dbReference>
<name>A0A836ACD3_SHEEP</name>